<sequence length="50" mass="5392">MVVPAIVDFMRFTIDAARPQIECHTLEKCGAEEVGAALESAQITSRPTST</sequence>
<gene>
    <name evidence="1" type="ORF">GCM10009717_34930</name>
</gene>
<organism evidence="1 2">
    <name type="scientific">Agromyces allii</name>
    <dbReference type="NCBI Taxonomy" id="393607"/>
    <lineage>
        <taxon>Bacteria</taxon>
        <taxon>Bacillati</taxon>
        <taxon>Actinomycetota</taxon>
        <taxon>Actinomycetes</taxon>
        <taxon>Micrococcales</taxon>
        <taxon>Microbacteriaceae</taxon>
        <taxon>Agromyces</taxon>
    </lineage>
</organism>
<evidence type="ECO:0000313" key="1">
    <source>
        <dbReference type="EMBL" id="GAA1965095.1"/>
    </source>
</evidence>
<dbReference type="EMBL" id="BAAAMK010000010">
    <property type="protein sequence ID" value="GAA1965095.1"/>
    <property type="molecule type" value="Genomic_DNA"/>
</dbReference>
<keyword evidence="2" id="KW-1185">Reference proteome</keyword>
<name>A0ABP5CM86_9MICO</name>
<comment type="caution">
    <text evidence="1">The sequence shown here is derived from an EMBL/GenBank/DDBJ whole genome shotgun (WGS) entry which is preliminary data.</text>
</comment>
<dbReference type="Proteomes" id="UP001499954">
    <property type="component" value="Unassembled WGS sequence"/>
</dbReference>
<reference evidence="2" key="1">
    <citation type="journal article" date="2019" name="Int. J. Syst. Evol. Microbiol.">
        <title>The Global Catalogue of Microorganisms (GCM) 10K type strain sequencing project: providing services to taxonomists for standard genome sequencing and annotation.</title>
        <authorList>
            <consortium name="The Broad Institute Genomics Platform"/>
            <consortium name="The Broad Institute Genome Sequencing Center for Infectious Disease"/>
            <person name="Wu L."/>
            <person name="Ma J."/>
        </authorList>
    </citation>
    <scope>NUCLEOTIDE SEQUENCE [LARGE SCALE GENOMIC DNA]</scope>
    <source>
        <strain evidence="2">JCM 13584</strain>
    </source>
</reference>
<accession>A0ABP5CM86</accession>
<protein>
    <submittedName>
        <fullName evidence="1">Uncharacterized protein</fullName>
    </submittedName>
</protein>
<evidence type="ECO:0000313" key="2">
    <source>
        <dbReference type="Proteomes" id="UP001499954"/>
    </source>
</evidence>
<proteinExistence type="predicted"/>